<dbReference type="RefSeq" id="WP_377815805.1">
    <property type="nucleotide sequence ID" value="NZ_JBHRSJ010000034.1"/>
</dbReference>
<keyword evidence="2" id="KW-1185">Reference proteome</keyword>
<dbReference type="Proteomes" id="UP001595457">
    <property type="component" value="Unassembled WGS sequence"/>
</dbReference>
<reference evidence="2" key="1">
    <citation type="journal article" date="2019" name="Int. J. Syst. Evol. Microbiol.">
        <title>The Global Catalogue of Microorganisms (GCM) 10K type strain sequencing project: providing services to taxonomists for standard genome sequencing and annotation.</title>
        <authorList>
            <consortium name="The Broad Institute Genomics Platform"/>
            <consortium name="The Broad Institute Genome Sequencing Center for Infectious Disease"/>
            <person name="Wu L."/>
            <person name="Ma J."/>
        </authorList>
    </citation>
    <scope>NUCLEOTIDE SEQUENCE [LARGE SCALE GENOMIC DNA]</scope>
    <source>
        <strain evidence="2">KCTC 62195</strain>
    </source>
</reference>
<protein>
    <submittedName>
        <fullName evidence="1">DUF3158 family protein</fullName>
    </submittedName>
</protein>
<name>A0ABV7AYA0_9GAMM</name>
<dbReference type="InterPro" id="IPR021502">
    <property type="entry name" value="DUF3158"/>
</dbReference>
<gene>
    <name evidence="1" type="ORF">ACFOJE_16890</name>
</gene>
<dbReference type="Pfam" id="PF11358">
    <property type="entry name" value="DUF3158"/>
    <property type="match status" value="1"/>
</dbReference>
<sequence length="188" mass="21018">MIRKLAQPTEHDALQQGSFQPLQQTDFSSLQHAPFLKGLLKPFKGKGELDLLAEQCRVLEDSLKALAQDRVLAQATRYPFTLLPVRLTKQATSAGPVFLRWQQTGTRAMGVQLWRDLVAAARTPTSLLQDLHALELQRIALNMQISLVHTIGRQAAECAEKMAQADTAYRERLQQISTSDNTANREEA</sequence>
<evidence type="ECO:0000313" key="1">
    <source>
        <dbReference type="EMBL" id="MFC2973881.1"/>
    </source>
</evidence>
<organism evidence="1 2">
    <name type="scientific">Azotobacter bryophylli</name>
    <dbReference type="NCBI Taxonomy" id="1986537"/>
    <lineage>
        <taxon>Bacteria</taxon>
        <taxon>Pseudomonadati</taxon>
        <taxon>Pseudomonadota</taxon>
        <taxon>Gammaproteobacteria</taxon>
        <taxon>Pseudomonadales</taxon>
        <taxon>Pseudomonadaceae</taxon>
        <taxon>Azotobacter</taxon>
    </lineage>
</organism>
<comment type="caution">
    <text evidence="1">The sequence shown here is derived from an EMBL/GenBank/DDBJ whole genome shotgun (WGS) entry which is preliminary data.</text>
</comment>
<proteinExistence type="predicted"/>
<dbReference type="EMBL" id="JBHRSJ010000034">
    <property type="protein sequence ID" value="MFC2973881.1"/>
    <property type="molecule type" value="Genomic_DNA"/>
</dbReference>
<accession>A0ABV7AYA0</accession>
<evidence type="ECO:0000313" key="2">
    <source>
        <dbReference type="Proteomes" id="UP001595457"/>
    </source>
</evidence>